<dbReference type="Proteomes" id="UP001595987">
    <property type="component" value="Unassembled WGS sequence"/>
</dbReference>
<protein>
    <submittedName>
        <fullName evidence="4">GNAT family N-acetyltransferase</fullName>
        <ecNumber evidence="4">2.3.-.-</ecNumber>
    </submittedName>
</protein>
<evidence type="ECO:0000256" key="1">
    <source>
        <dbReference type="ARBA" id="ARBA00022679"/>
    </source>
</evidence>
<dbReference type="PANTHER" id="PTHR43072">
    <property type="entry name" value="N-ACETYLTRANSFERASE"/>
    <property type="match status" value="1"/>
</dbReference>
<dbReference type="InterPro" id="IPR000182">
    <property type="entry name" value="GNAT_dom"/>
</dbReference>
<proteinExistence type="predicted"/>
<organism evidence="4 5">
    <name type="scientific">Lactococcus nasutitermitis</name>
    <dbReference type="NCBI Taxonomy" id="1652957"/>
    <lineage>
        <taxon>Bacteria</taxon>
        <taxon>Bacillati</taxon>
        <taxon>Bacillota</taxon>
        <taxon>Bacilli</taxon>
        <taxon>Lactobacillales</taxon>
        <taxon>Streptococcaceae</taxon>
        <taxon>Lactococcus</taxon>
    </lineage>
</organism>
<dbReference type="PANTHER" id="PTHR43072:SF51">
    <property type="entry name" value="ABC SUPERFAMILY TRANSPORT PROTEIN"/>
    <property type="match status" value="1"/>
</dbReference>
<dbReference type="PROSITE" id="PS51186">
    <property type="entry name" value="GNAT"/>
    <property type="match status" value="1"/>
</dbReference>
<gene>
    <name evidence="4" type="ORF">ACFO26_06625</name>
</gene>
<dbReference type="EMBL" id="JBHSGD010000005">
    <property type="protein sequence ID" value="MFC4652580.1"/>
    <property type="molecule type" value="Genomic_DNA"/>
</dbReference>
<dbReference type="CDD" id="cd04301">
    <property type="entry name" value="NAT_SF"/>
    <property type="match status" value="1"/>
</dbReference>
<evidence type="ECO:0000259" key="3">
    <source>
        <dbReference type="PROSITE" id="PS51186"/>
    </source>
</evidence>
<accession>A0ABV9JGG0</accession>
<dbReference type="SUPFAM" id="SSF55729">
    <property type="entry name" value="Acyl-CoA N-acyltransferases (Nat)"/>
    <property type="match status" value="1"/>
</dbReference>
<name>A0ABV9JGG0_9LACT</name>
<reference evidence="5" key="1">
    <citation type="journal article" date="2019" name="Int. J. Syst. Evol. Microbiol.">
        <title>The Global Catalogue of Microorganisms (GCM) 10K type strain sequencing project: providing services to taxonomists for standard genome sequencing and annotation.</title>
        <authorList>
            <consortium name="The Broad Institute Genomics Platform"/>
            <consortium name="The Broad Institute Genome Sequencing Center for Infectious Disease"/>
            <person name="Wu L."/>
            <person name="Ma J."/>
        </authorList>
    </citation>
    <scope>NUCLEOTIDE SEQUENCE [LARGE SCALE GENOMIC DNA]</scope>
    <source>
        <strain evidence="5">CCUG 63287</strain>
    </source>
</reference>
<dbReference type="InterPro" id="IPR016181">
    <property type="entry name" value="Acyl_CoA_acyltransferase"/>
</dbReference>
<evidence type="ECO:0000256" key="2">
    <source>
        <dbReference type="ARBA" id="ARBA00023315"/>
    </source>
</evidence>
<keyword evidence="2 4" id="KW-0012">Acyltransferase</keyword>
<keyword evidence="5" id="KW-1185">Reference proteome</keyword>
<comment type="caution">
    <text evidence="4">The sequence shown here is derived from an EMBL/GenBank/DDBJ whole genome shotgun (WGS) entry which is preliminary data.</text>
</comment>
<feature type="domain" description="N-acetyltransferase" evidence="3">
    <location>
        <begin position="1"/>
        <end position="154"/>
    </location>
</feature>
<dbReference type="GO" id="GO:0016746">
    <property type="term" value="F:acyltransferase activity"/>
    <property type="evidence" value="ECO:0007669"/>
    <property type="project" value="UniProtKB-KW"/>
</dbReference>
<evidence type="ECO:0000313" key="5">
    <source>
        <dbReference type="Proteomes" id="UP001595987"/>
    </source>
</evidence>
<evidence type="ECO:0000313" key="4">
    <source>
        <dbReference type="EMBL" id="MFC4652580.1"/>
    </source>
</evidence>
<dbReference type="RefSeq" id="WP_244842795.1">
    <property type="nucleotide sequence ID" value="NZ_BOVQ01000005.1"/>
</dbReference>
<dbReference type="EC" id="2.3.-.-" evidence="4"/>
<sequence length="154" mass="17909">MTEARHFWQLQKQLDVETDFMMYEPDERVYDLGRTEELIESADFLMVAEENGKLLGYISGERGEFRRNQHSVYLVLGLLTQARGKGLGTALLEQLESWARSENMRRLELTVEVTNQPALALYQKMNFLIEGTRRDSMCVAGQFVDEYLMSKILF</sequence>
<keyword evidence="1 4" id="KW-0808">Transferase</keyword>
<dbReference type="Pfam" id="PF00583">
    <property type="entry name" value="Acetyltransf_1"/>
    <property type="match status" value="1"/>
</dbReference>
<dbReference type="Gene3D" id="3.40.630.30">
    <property type="match status" value="1"/>
</dbReference>